<dbReference type="RefSeq" id="WP_164801032.1">
    <property type="nucleotide sequence ID" value="NZ_JAALLZ010000006.1"/>
</dbReference>
<reference evidence="1 2" key="1">
    <citation type="submission" date="2020-02" db="EMBL/GenBank/DDBJ databases">
        <title>Genomic Insights into the Phylogeny and Genetic Plasticity of the Human and Animal Enteric Pathogen Clostridium perfringens.</title>
        <authorList>
            <person name="Feng Y."/>
            <person name="Hu Y."/>
        </authorList>
    </citation>
    <scope>NUCLEOTIDE SEQUENCE [LARGE SCALE GENOMIC DNA]</scope>
    <source>
        <strain evidence="1 2">CP-40</strain>
    </source>
</reference>
<gene>
    <name evidence="1" type="ORF">G6Z34_13505</name>
</gene>
<sequence length="126" mass="15519">MKNRQEIIKEYCRLAEFYCLNPWDFRDFKQQSKIYNISKNDFVKIKVDNICGAMILDVCKWKPKYEISKKEYKEILNKEQYKNKLWETLINIKNKTFKNEIIENIESFEINSWDELENRLEAYQNK</sequence>
<evidence type="ECO:0000313" key="1">
    <source>
        <dbReference type="EMBL" id="NGU31102.1"/>
    </source>
</evidence>
<dbReference type="EMBL" id="JAALLZ010000006">
    <property type="protein sequence ID" value="NGU31102.1"/>
    <property type="molecule type" value="Genomic_DNA"/>
</dbReference>
<dbReference type="AlphaFoldDB" id="A0AAP7BWS0"/>
<proteinExistence type="predicted"/>
<evidence type="ECO:0000313" key="2">
    <source>
        <dbReference type="Proteomes" id="UP000481454"/>
    </source>
</evidence>
<organism evidence="1 2">
    <name type="scientific">Clostridium perfringens</name>
    <dbReference type="NCBI Taxonomy" id="1502"/>
    <lineage>
        <taxon>Bacteria</taxon>
        <taxon>Bacillati</taxon>
        <taxon>Bacillota</taxon>
        <taxon>Clostridia</taxon>
        <taxon>Eubacteriales</taxon>
        <taxon>Clostridiaceae</taxon>
        <taxon>Clostridium</taxon>
    </lineage>
</organism>
<protein>
    <submittedName>
        <fullName evidence="1">Uncharacterized protein</fullName>
    </submittedName>
</protein>
<accession>A0AAP7BWS0</accession>
<name>A0AAP7BWS0_CLOPF</name>
<dbReference type="Proteomes" id="UP000481454">
    <property type="component" value="Unassembled WGS sequence"/>
</dbReference>
<comment type="caution">
    <text evidence="1">The sequence shown here is derived from an EMBL/GenBank/DDBJ whole genome shotgun (WGS) entry which is preliminary data.</text>
</comment>